<dbReference type="Pfam" id="PF10962">
    <property type="entry name" value="DUF2764"/>
    <property type="match status" value="1"/>
</dbReference>
<reference evidence="1" key="1">
    <citation type="submission" date="2019-08" db="EMBL/GenBank/DDBJ databases">
        <authorList>
            <person name="Kucharzyk K."/>
            <person name="Murdoch R.W."/>
            <person name="Higgins S."/>
            <person name="Loffler F."/>
        </authorList>
    </citation>
    <scope>NUCLEOTIDE SEQUENCE</scope>
</reference>
<evidence type="ECO:0000313" key="1">
    <source>
        <dbReference type="EMBL" id="MPL96100.1"/>
    </source>
</evidence>
<comment type="caution">
    <text evidence="1">The sequence shown here is derived from an EMBL/GenBank/DDBJ whole genome shotgun (WGS) entry which is preliminary data.</text>
</comment>
<protein>
    <recommendedName>
        <fullName evidence="2">DUF2764 domain-containing protein</fullName>
    </recommendedName>
</protein>
<sequence length="177" mass="20414">MASYYYLVATLPTLRLDGPLSFSTETFLTLCKTQVSERHYHLLCMALSGEKASHPFLKAYQHFETMVNKELVEQRSRKLSLSDPAYRNDADKEGRISDTVRQALAQENVLEAELLLLTLHWKFLDELATLHTFDIEALLSFALKLKLLQRKSLFTREEGNAEFKRLFSNIQTEIANN</sequence>
<dbReference type="InterPro" id="IPR024492">
    <property type="entry name" value="DUF2764"/>
</dbReference>
<evidence type="ECO:0008006" key="2">
    <source>
        <dbReference type="Google" id="ProtNLM"/>
    </source>
</evidence>
<organism evidence="1">
    <name type="scientific">bioreactor metagenome</name>
    <dbReference type="NCBI Taxonomy" id="1076179"/>
    <lineage>
        <taxon>unclassified sequences</taxon>
        <taxon>metagenomes</taxon>
        <taxon>ecological metagenomes</taxon>
    </lineage>
</organism>
<name>A0A644VY84_9ZZZZ</name>
<gene>
    <name evidence="1" type="ORF">SDC9_42275</name>
</gene>
<proteinExistence type="predicted"/>
<accession>A0A644VY84</accession>
<dbReference type="AlphaFoldDB" id="A0A644VY84"/>
<dbReference type="EMBL" id="VSSQ01000495">
    <property type="protein sequence ID" value="MPL96100.1"/>
    <property type="molecule type" value="Genomic_DNA"/>
</dbReference>